<keyword evidence="5" id="KW-0067">ATP-binding</keyword>
<evidence type="ECO:0000313" key="11">
    <source>
        <dbReference type="EMBL" id="PSB37988.1"/>
    </source>
</evidence>
<dbReference type="PIRSF" id="PIRSF001589">
    <property type="entry name" value="Asn_synthetase_glu-h"/>
    <property type="match status" value="1"/>
</dbReference>
<evidence type="ECO:0000256" key="7">
    <source>
        <dbReference type="ARBA" id="ARBA00022962"/>
    </source>
</evidence>
<dbReference type="NCBIfam" id="TIGR01536">
    <property type="entry name" value="asn_synth_AEB"/>
    <property type="match status" value="1"/>
</dbReference>
<dbReference type="EMBL" id="PVWP01000004">
    <property type="protein sequence ID" value="PSB37988.1"/>
    <property type="molecule type" value="Genomic_DNA"/>
</dbReference>
<dbReference type="InterPro" id="IPR029055">
    <property type="entry name" value="Ntn_hydrolases_N"/>
</dbReference>
<evidence type="ECO:0000256" key="1">
    <source>
        <dbReference type="ARBA" id="ARBA00005187"/>
    </source>
</evidence>
<keyword evidence="6" id="KW-0028">Amino-acid biosynthesis</keyword>
<dbReference type="InterPro" id="IPR001962">
    <property type="entry name" value="Asn_synthase"/>
</dbReference>
<evidence type="ECO:0000256" key="4">
    <source>
        <dbReference type="ARBA" id="ARBA00022741"/>
    </source>
</evidence>
<dbReference type="PANTHER" id="PTHR43284">
    <property type="entry name" value="ASPARAGINE SYNTHETASE (GLUTAMINE-HYDROLYZING)"/>
    <property type="match status" value="1"/>
</dbReference>
<dbReference type="PROSITE" id="PS51278">
    <property type="entry name" value="GATASE_TYPE_2"/>
    <property type="match status" value="1"/>
</dbReference>
<keyword evidence="6" id="KW-0061">Asparagine biosynthesis</keyword>
<keyword evidence="12" id="KW-1185">Reference proteome</keyword>
<name>A0ABX5F8L0_9CHRO</name>
<evidence type="ECO:0000256" key="2">
    <source>
        <dbReference type="ARBA" id="ARBA00005752"/>
    </source>
</evidence>
<dbReference type="InterPro" id="IPR033738">
    <property type="entry name" value="AsnB_N"/>
</dbReference>
<dbReference type="Pfam" id="PF13522">
    <property type="entry name" value="GATase_6"/>
    <property type="match status" value="1"/>
</dbReference>
<dbReference type="CDD" id="cd01991">
    <property type="entry name" value="Asn_synthase_B_C"/>
    <property type="match status" value="1"/>
</dbReference>
<evidence type="ECO:0000256" key="3">
    <source>
        <dbReference type="ARBA" id="ARBA00012737"/>
    </source>
</evidence>
<dbReference type="RefSeq" id="WP_106220701.1">
    <property type="nucleotide sequence ID" value="NZ_PVWP01000004.1"/>
</dbReference>
<dbReference type="Gene3D" id="3.60.20.10">
    <property type="entry name" value="Glutamine Phosphoribosylpyrophosphate, subunit 1, domain 1"/>
    <property type="match status" value="1"/>
</dbReference>
<evidence type="ECO:0000259" key="10">
    <source>
        <dbReference type="PROSITE" id="PS51278"/>
    </source>
</evidence>
<feature type="domain" description="Glutamine amidotransferase type-2" evidence="10">
    <location>
        <begin position="2"/>
        <end position="210"/>
    </location>
</feature>
<dbReference type="InterPro" id="IPR014729">
    <property type="entry name" value="Rossmann-like_a/b/a_fold"/>
</dbReference>
<sequence>MCGIAGQLGKDPGDFAARVGPRLAHRGPDDAGVWQDANACLVHRRLAILDLSPLGHQPMASACGRWQLVFNGEIYNHGELRRRLEAEGQRFRGSGDTEVLLAWLVSRGLDGLEALRGMFAFCLYDAREHRALLARDPHGIKPLYLRRGPGGSLAFASELRALLAADGEAPCLNRRALGHYLATGSVSEPDTLVEGVERLPCGHAATWRQGRLTLRPWGALPESLVGATGTAAMGTAEAVALTRSALEDSVAAHMVSDVPVGLFLSAGLDSASLLALAPRGLHTFTIGFETPGAGTFDESGPAARIAAHFGAHHTPLNLSADQARQWLPAFLASQDQPSIDGYNTWCVSRLATEHGLKVALSGLGGDELFGGYPSFRMVPKLRRWRRLIGPAGPAAAWLLQRLPQGRRARLQRITGLLEAPASLAEAYGCFRGLFSRSESDRLLAHWGLPPEPGGVPSAADGGGVGGGTGGGAAPGGREGVAWLEGSRYLRNQLLPDSDVMAMAAGLELRLPLVDARLQRRLAPIPTALRLAEGKQLLARSVPELPDWFLNRPKQGFRFPFQLWLDDPASPLALRLPSTPRGIDLAPWYRRWSLMVLQHWLEVHLGLSLSPAPRP</sequence>
<gene>
    <name evidence="11" type="primary">asnB</name>
    <name evidence="11" type="ORF">C7B81_07790</name>
</gene>
<dbReference type="InterPro" id="IPR006426">
    <property type="entry name" value="Asn_synth_AEB"/>
</dbReference>
<evidence type="ECO:0000256" key="6">
    <source>
        <dbReference type="ARBA" id="ARBA00022888"/>
    </source>
</evidence>
<dbReference type="InterPro" id="IPR017932">
    <property type="entry name" value="GATase_2_dom"/>
</dbReference>
<dbReference type="Proteomes" id="UP000238218">
    <property type="component" value="Unassembled WGS sequence"/>
</dbReference>
<dbReference type="PANTHER" id="PTHR43284:SF1">
    <property type="entry name" value="ASPARAGINE SYNTHETASE"/>
    <property type="match status" value="1"/>
</dbReference>
<organism evidence="11 12">
    <name type="scientific">Aphanothece cf. minutissima CCALA 015</name>
    <dbReference type="NCBI Taxonomy" id="2107695"/>
    <lineage>
        <taxon>Bacteria</taxon>
        <taxon>Bacillati</taxon>
        <taxon>Cyanobacteriota</taxon>
        <taxon>Cyanophyceae</taxon>
        <taxon>Oscillatoriophycideae</taxon>
        <taxon>Chroococcales</taxon>
        <taxon>Aphanothecaceae</taxon>
        <taxon>Aphanothece</taxon>
    </lineage>
</organism>
<evidence type="ECO:0000256" key="9">
    <source>
        <dbReference type="SAM" id="MobiDB-lite"/>
    </source>
</evidence>
<keyword evidence="4" id="KW-0547">Nucleotide-binding</keyword>
<dbReference type="SUPFAM" id="SSF52402">
    <property type="entry name" value="Adenine nucleotide alpha hydrolases-like"/>
    <property type="match status" value="1"/>
</dbReference>
<comment type="pathway">
    <text evidence="1">Amino-acid biosynthesis; L-asparagine biosynthesis; L-asparagine from L-aspartate (L-Gln route): step 1/1.</text>
</comment>
<dbReference type="Pfam" id="PF00733">
    <property type="entry name" value="Asn_synthase"/>
    <property type="match status" value="1"/>
</dbReference>
<dbReference type="EC" id="6.3.5.4" evidence="3"/>
<reference evidence="11 12" key="1">
    <citation type="submission" date="2018-03" db="EMBL/GenBank/DDBJ databases">
        <title>The ancient ancestry and fast evolution of plastids.</title>
        <authorList>
            <person name="Moore K.R."/>
            <person name="Magnabosco C."/>
            <person name="Momper L."/>
            <person name="Gold D.A."/>
            <person name="Bosak T."/>
            <person name="Fournier G.P."/>
        </authorList>
    </citation>
    <scope>NUCLEOTIDE SEQUENCE [LARGE SCALE GENOMIC DNA]</scope>
    <source>
        <strain evidence="11 12">CCALA 015</strain>
    </source>
</reference>
<evidence type="ECO:0000256" key="5">
    <source>
        <dbReference type="ARBA" id="ARBA00022840"/>
    </source>
</evidence>
<feature type="region of interest" description="Disordered" evidence="9">
    <location>
        <begin position="451"/>
        <end position="476"/>
    </location>
</feature>
<comment type="caution">
    <text evidence="11">The sequence shown here is derived from an EMBL/GenBank/DDBJ whole genome shotgun (WGS) entry which is preliminary data.</text>
</comment>
<feature type="compositionally biased region" description="Gly residues" evidence="9">
    <location>
        <begin position="460"/>
        <end position="476"/>
    </location>
</feature>
<protein>
    <recommendedName>
        <fullName evidence="3">asparagine synthase (glutamine-hydrolyzing)</fullName>
        <ecNumber evidence="3">6.3.5.4</ecNumber>
    </recommendedName>
</protein>
<dbReference type="Gene3D" id="3.40.50.620">
    <property type="entry name" value="HUPs"/>
    <property type="match status" value="2"/>
</dbReference>
<keyword evidence="7" id="KW-0315">Glutamine amidotransferase</keyword>
<comment type="similarity">
    <text evidence="2">Belongs to the asparagine synthetase family.</text>
</comment>
<evidence type="ECO:0000313" key="12">
    <source>
        <dbReference type="Proteomes" id="UP000238218"/>
    </source>
</evidence>
<dbReference type="InterPro" id="IPR051786">
    <property type="entry name" value="ASN_synthetase/amidase"/>
</dbReference>
<accession>A0ABX5F8L0</accession>
<dbReference type="CDD" id="cd00712">
    <property type="entry name" value="AsnB"/>
    <property type="match status" value="1"/>
</dbReference>
<comment type="catalytic activity">
    <reaction evidence="8">
        <text>L-aspartate + L-glutamine + ATP + H2O = L-asparagine + L-glutamate + AMP + diphosphate + H(+)</text>
        <dbReference type="Rhea" id="RHEA:12228"/>
        <dbReference type="ChEBI" id="CHEBI:15377"/>
        <dbReference type="ChEBI" id="CHEBI:15378"/>
        <dbReference type="ChEBI" id="CHEBI:29985"/>
        <dbReference type="ChEBI" id="CHEBI:29991"/>
        <dbReference type="ChEBI" id="CHEBI:30616"/>
        <dbReference type="ChEBI" id="CHEBI:33019"/>
        <dbReference type="ChEBI" id="CHEBI:58048"/>
        <dbReference type="ChEBI" id="CHEBI:58359"/>
        <dbReference type="ChEBI" id="CHEBI:456215"/>
        <dbReference type="EC" id="6.3.5.4"/>
    </reaction>
</comment>
<evidence type="ECO:0000256" key="8">
    <source>
        <dbReference type="ARBA" id="ARBA00048741"/>
    </source>
</evidence>
<dbReference type="SUPFAM" id="SSF56235">
    <property type="entry name" value="N-terminal nucleophile aminohydrolases (Ntn hydrolases)"/>
    <property type="match status" value="1"/>
</dbReference>
<proteinExistence type="inferred from homology"/>